<evidence type="ECO:0000259" key="3">
    <source>
        <dbReference type="Pfam" id="PF09353"/>
    </source>
</evidence>
<keyword evidence="5" id="KW-1185">Reference proteome</keyword>
<evidence type="ECO:0000256" key="2">
    <source>
        <dbReference type="SAM" id="Phobius"/>
    </source>
</evidence>
<keyword evidence="2" id="KW-0812">Transmembrane</keyword>
<dbReference type="Proteomes" id="UP000291116">
    <property type="component" value="Unassembled WGS sequence"/>
</dbReference>
<proteinExistence type="predicted"/>
<feature type="transmembrane region" description="Helical" evidence="2">
    <location>
        <begin position="58"/>
        <end position="76"/>
    </location>
</feature>
<dbReference type="PANTHER" id="PTHR35509:SF4">
    <property type="entry name" value="DUF1995 DOMAIN-CONTAINING PROTEIN"/>
    <property type="match status" value="1"/>
</dbReference>
<feature type="domain" description="DUF1995" evidence="3">
    <location>
        <begin position="183"/>
        <end position="405"/>
    </location>
</feature>
<dbReference type="PANTHER" id="PTHR35509">
    <property type="entry name" value="DOMAIN PROTEIN, PUTATIVE (DUF1995)-RELATED"/>
    <property type="match status" value="1"/>
</dbReference>
<feature type="compositionally biased region" description="Basic and acidic residues" evidence="1">
    <location>
        <begin position="149"/>
        <end position="171"/>
    </location>
</feature>
<feature type="region of interest" description="Disordered" evidence="1">
    <location>
        <begin position="220"/>
        <end position="239"/>
    </location>
</feature>
<name>A0A448ZCY6_9STRA</name>
<gene>
    <name evidence="4" type="ORF">PSNMU_V1.4_AUG-EV-PASAV3_0067620</name>
</gene>
<sequence length="453" mass="51388">MDANCRRGIIVPLETFLLERHKESSKQQNNRNSHRMTSHTRKMTSIFSPRRIVAHRRCGTIVAMAFVMLSAQIVAFQTTSVTISYGRTSSKAATTVSYATTNTDSNSSDKSISDAQRLLEKAAQLRAEIATAEGKTVEQVEEEASQARIQREKQEQKNREAREKIRQEQLEQKSQQQPTLQVPVTFDDMVRQGARAVERAFHDGKTRQVVRFNLVGEEDGASSATEENQWPGGAKQMYRESGKPLTNALLREVRAPTKRLDSFPEERRTNPQLKVQDIWDFDGTALHTAEAAEGPSADIQAMVFPNTDTKYLNDIDEISQAMGKRLFLLVNPFWRNIDSWGFNILAPGAKKKAENVIYGGTGDDDAVPFEETYVLNVFSVRGEQCVALKAYPYDWQLFAFREDDYYPNNEEYSTCIRLGSCEEDPTSAIITELLNERPEFKETKTMRQMKKLG</sequence>
<dbReference type="AlphaFoldDB" id="A0A448ZCY6"/>
<keyword evidence="2" id="KW-0472">Membrane</keyword>
<organism evidence="4 5">
    <name type="scientific">Pseudo-nitzschia multistriata</name>
    <dbReference type="NCBI Taxonomy" id="183589"/>
    <lineage>
        <taxon>Eukaryota</taxon>
        <taxon>Sar</taxon>
        <taxon>Stramenopiles</taxon>
        <taxon>Ochrophyta</taxon>
        <taxon>Bacillariophyta</taxon>
        <taxon>Bacillariophyceae</taxon>
        <taxon>Bacillariophycidae</taxon>
        <taxon>Bacillariales</taxon>
        <taxon>Bacillariaceae</taxon>
        <taxon>Pseudo-nitzschia</taxon>
    </lineage>
</organism>
<keyword evidence="2" id="KW-1133">Transmembrane helix</keyword>
<feature type="region of interest" description="Disordered" evidence="1">
    <location>
        <begin position="143"/>
        <end position="180"/>
    </location>
</feature>
<evidence type="ECO:0000313" key="4">
    <source>
        <dbReference type="EMBL" id="VEU39896.1"/>
    </source>
</evidence>
<dbReference type="OrthoDB" id="41089at2759"/>
<evidence type="ECO:0000313" key="5">
    <source>
        <dbReference type="Proteomes" id="UP000291116"/>
    </source>
</evidence>
<feature type="region of interest" description="Disordered" evidence="1">
    <location>
        <begin position="20"/>
        <end position="40"/>
    </location>
</feature>
<protein>
    <recommendedName>
        <fullName evidence="3">DUF1995 domain-containing protein</fullName>
    </recommendedName>
</protein>
<evidence type="ECO:0000256" key="1">
    <source>
        <dbReference type="SAM" id="MobiDB-lite"/>
    </source>
</evidence>
<accession>A0A448ZCY6</accession>
<dbReference type="EMBL" id="CAACVS010000244">
    <property type="protein sequence ID" value="VEU39896.1"/>
    <property type="molecule type" value="Genomic_DNA"/>
</dbReference>
<dbReference type="InterPro" id="IPR018962">
    <property type="entry name" value="DUF1995"/>
</dbReference>
<dbReference type="InterPro" id="IPR053021">
    <property type="entry name" value="Chloroplast_ADK"/>
</dbReference>
<dbReference type="Pfam" id="PF09353">
    <property type="entry name" value="DUF1995"/>
    <property type="match status" value="1"/>
</dbReference>
<reference evidence="4 5" key="1">
    <citation type="submission" date="2019-01" db="EMBL/GenBank/DDBJ databases">
        <authorList>
            <person name="Ferrante I. M."/>
        </authorList>
    </citation>
    <scope>NUCLEOTIDE SEQUENCE [LARGE SCALE GENOMIC DNA]</scope>
    <source>
        <strain evidence="4 5">B856</strain>
    </source>
</reference>